<evidence type="ECO:0000313" key="2">
    <source>
        <dbReference type="Proteomes" id="UP001472677"/>
    </source>
</evidence>
<protein>
    <submittedName>
        <fullName evidence="1">Uncharacterized protein</fullName>
    </submittedName>
</protein>
<proteinExistence type="predicted"/>
<dbReference type="EMBL" id="JBBPBM010000061">
    <property type="protein sequence ID" value="KAK8515940.1"/>
    <property type="molecule type" value="Genomic_DNA"/>
</dbReference>
<evidence type="ECO:0000313" key="1">
    <source>
        <dbReference type="EMBL" id="KAK8515940.1"/>
    </source>
</evidence>
<organism evidence="1 2">
    <name type="scientific">Hibiscus sabdariffa</name>
    <name type="common">roselle</name>
    <dbReference type="NCBI Taxonomy" id="183260"/>
    <lineage>
        <taxon>Eukaryota</taxon>
        <taxon>Viridiplantae</taxon>
        <taxon>Streptophyta</taxon>
        <taxon>Embryophyta</taxon>
        <taxon>Tracheophyta</taxon>
        <taxon>Spermatophyta</taxon>
        <taxon>Magnoliopsida</taxon>
        <taxon>eudicotyledons</taxon>
        <taxon>Gunneridae</taxon>
        <taxon>Pentapetalae</taxon>
        <taxon>rosids</taxon>
        <taxon>malvids</taxon>
        <taxon>Malvales</taxon>
        <taxon>Malvaceae</taxon>
        <taxon>Malvoideae</taxon>
        <taxon>Hibiscus</taxon>
    </lineage>
</organism>
<name>A0ABR2C972_9ROSI</name>
<sequence>MAENPKSLSGATMGMAADGSSLAVVDHDGGRPPDIILYTLHLELEKVKDQEEKLSSQKACANWILKGDRNTSFFHVSIMARRRRDFISCLKVNGIDWCDDQTALRIKLSSGVRSLLAVVSSRTPHEKILPRDRSDQLIIWATADILPLVTSADGGF</sequence>
<gene>
    <name evidence="1" type="ORF">V6N12_066779</name>
</gene>
<reference evidence="1 2" key="1">
    <citation type="journal article" date="2024" name="G3 (Bethesda)">
        <title>Genome assembly of Hibiscus sabdariffa L. provides insights into metabolisms of medicinal natural products.</title>
        <authorList>
            <person name="Kim T."/>
        </authorList>
    </citation>
    <scope>NUCLEOTIDE SEQUENCE [LARGE SCALE GENOMIC DNA]</scope>
    <source>
        <strain evidence="1">TK-2024</strain>
        <tissue evidence="1">Old leaves</tissue>
    </source>
</reference>
<comment type="caution">
    <text evidence="1">The sequence shown here is derived from an EMBL/GenBank/DDBJ whole genome shotgun (WGS) entry which is preliminary data.</text>
</comment>
<dbReference type="Proteomes" id="UP001472677">
    <property type="component" value="Unassembled WGS sequence"/>
</dbReference>
<accession>A0ABR2C972</accession>
<keyword evidence="2" id="KW-1185">Reference proteome</keyword>